<reference evidence="2" key="1">
    <citation type="journal article" date="2019" name="Int. J. Syst. Evol. Microbiol.">
        <title>The Global Catalogue of Microorganisms (GCM) 10K type strain sequencing project: providing services to taxonomists for standard genome sequencing and annotation.</title>
        <authorList>
            <consortium name="The Broad Institute Genomics Platform"/>
            <consortium name="The Broad Institute Genome Sequencing Center for Infectious Disease"/>
            <person name="Wu L."/>
            <person name="Ma J."/>
        </authorList>
    </citation>
    <scope>NUCLEOTIDE SEQUENCE [LARGE SCALE GENOMIC DNA]</scope>
    <source>
        <strain evidence="2">NBRC 103632</strain>
    </source>
</reference>
<dbReference type="EMBL" id="JBHSFZ010000013">
    <property type="protein sequence ID" value="MFC4594288.1"/>
    <property type="molecule type" value="Genomic_DNA"/>
</dbReference>
<dbReference type="RefSeq" id="WP_380803861.1">
    <property type="nucleotide sequence ID" value="NZ_JBHSFZ010000013.1"/>
</dbReference>
<accession>A0ABV9EXW4</accession>
<evidence type="ECO:0000313" key="1">
    <source>
        <dbReference type="EMBL" id="MFC4594288.1"/>
    </source>
</evidence>
<protein>
    <recommendedName>
        <fullName evidence="3">Transposase</fullName>
    </recommendedName>
</protein>
<comment type="caution">
    <text evidence="1">The sequence shown here is derived from an EMBL/GenBank/DDBJ whole genome shotgun (WGS) entry which is preliminary data.</text>
</comment>
<evidence type="ECO:0000313" key="2">
    <source>
        <dbReference type="Proteomes" id="UP001595957"/>
    </source>
</evidence>
<sequence length="80" mass="9056">MHQQSDSQMIDCRVKVGPRLVLPFDHLQVGARLAIDAQVFEVIKLHAFTRKADGTQGTLIDWRSNCPTVSAKTSPHFRKR</sequence>
<dbReference type="Proteomes" id="UP001595957">
    <property type="component" value="Unassembled WGS sequence"/>
</dbReference>
<keyword evidence="2" id="KW-1185">Reference proteome</keyword>
<organism evidence="1 2">
    <name type="scientific">Sphingobium tyrosinilyticum</name>
    <dbReference type="NCBI Taxonomy" id="2715436"/>
    <lineage>
        <taxon>Bacteria</taxon>
        <taxon>Pseudomonadati</taxon>
        <taxon>Pseudomonadota</taxon>
        <taxon>Alphaproteobacteria</taxon>
        <taxon>Sphingomonadales</taxon>
        <taxon>Sphingomonadaceae</taxon>
        <taxon>Sphingobium</taxon>
    </lineage>
</organism>
<gene>
    <name evidence="1" type="ORF">ACFO3E_08785</name>
</gene>
<name>A0ABV9EXW4_9SPHN</name>
<evidence type="ECO:0008006" key="3">
    <source>
        <dbReference type="Google" id="ProtNLM"/>
    </source>
</evidence>
<proteinExistence type="predicted"/>